<sequence>MSDPLPGRTLPRPPAVDGWPLPDPASCLAGLAYSTPPGARPLELDLHRPATSDVPPPVVLYLHGGGWAAGDRRWVGAQPGATVFAELTGAGFAVAALDYRLSSEARWPAQLDDVRAAVEFLRTRAPELGIDATRIGVWGESAGGHLALLLGVSGAGLGPVVSWYAPTDLTTLAGDGGTDPDDPASREALLLGAPVSAVPDRAADASPVHRVVADVVRGRRFLVLHGEDDRFVAARQGERVVRALDGAGALVEQRSWPGADHLWLGHATAAAEALTATVRFFTDHL</sequence>
<keyword evidence="1" id="KW-0378">Hydrolase</keyword>
<dbReference type="PANTHER" id="PTHR48081">
    <property type="entry name" value="AB HYDROLASE SUPERFAMILY PROTEIN C4A8.06C"/>
    <property type="match status" value="1"/>
</dbReference>
<keyword evidence="4" id="KW-1185">Reference proteome</keyword>
<evidence type="ECO:0000313" key="3">
    <source>
        <dbReference type="EMBL" id="PRY18378.1"/>
    </source>
</evidence>
<comment type="caution">
    <text evidence="3">The sequence shown here is derived from an EMBL/GenBank/DDBJ whole genome shotgun (WGS) entry which is preliminary data.</text>
</comment>
<dbReference type="EMBL" id="PVZF01000001">
    <property type="protein sequence ID" value="PRY18378.1"/>
    <property type="molecule type" value="Genomic_DNA"/>
</dbReference>
<feature type="domain" description="BD-FAE-like" evidence="2">
    <location>
        <begin position="44"/>
        <end position="243"/>
    </location>
</feature>
<organism evidence="3 4">
    <name type="scientific">Kineococcus rhizosphaerae</name>
    <dbReference type="NCBI Taxonomy" id="559628"/>
    <lineage>
        <taxon>Bacteria</taxon>
        <taxon>Bacillati</taxon>
        <taxon>Actinomycetota</taxon>
        <taxon>Actinomycetes</taxon>
        <taxon>Kineosporiales</taxon>
        <taxon>Kineosporiaceae</taxon>
        <taxon>Kineococcus</taxon>
    </lineage>
</organism>
<dbReference type="InterPro" id="IPR049492">
    <property type="entry name" value="BD-FAE-like_dom"/>
</dbReference>
<evidence type="ECO:0000259" key="2">
    <source>
        <dbReference type="Pfam" id="PF20434"/>
    </source>
</evidence>
<dbReference type="Proteomes" id="UP000238083">
    <property type="component" value="Unassembled WGS sequence"/>
</dbReference>
<dbReference type="GO" id="GO:0016787">
    <property type="term" value="F:hydrolase activity"/>
    <property type="evidence" value="ECO:0007669"/>
    <property type="project" value="UniProtKB-KW"/>
</dbReference>
<proteinExistence type="predicted"/>
<dbReference type="AlphaFoldDB" id="A0A2T0RB32"/>
<dbReference type="SUPFAM" id="SSF53474">
    <property type="entry name" value="alpha/beta-Hydrolases"/>
    <property type="match status" value="1"/>
</dbReference>
<evidence type="ECO:0000256" key="1">
    <source>
        <dbReference type="ARBA" id="ARBA00022801"/>
    </source>
</evidence>
<reference evidence="3 4" key="1">
    <citation type="submission" date="2018-03" db="EMBL/GenBank/DDBJ databases">
        <title>Genomic Encyclopedia of Archaeal and Bacterial Type Strains, Phase II (KMG-II): from individual species to whole genera.</title>
        <authorList>
            <person name="Goeker M."/>
        </authorList>
    </citation>
    <scope>NUCLEOTIDE SEQUENCE [LARGE SCALE GENOMIC DNA]</scope>
    <source>
        <strain evidence="3 4">DSM 19711</strain>
    </source>
</reference>
<protein>
    <submittedName>
        <fullName evidence="3">Acetyl esterase/lipase</fullName>
    </submittedName>
</protein>
<accession>A0A2T0RB32</accession>
<evidence type="ECO:0000313" key="4">
    <source>
        <dbReference type="Proteomes" id="UP000238083"/>
    </source>
</evidence>
<name>A0A2T0RB32_9ACTN</name>
<dbReference type="InterPro" id="IPR029058">
    <property type="entry name" value="AB_hydrolase_fold"/>
</dbReference>
<gene>
    <name evidence="3" type="ORF">CLV37_101623</name>
</gene>
<dbReference type="RefSeq" id="WP_170127024.1">
    <property type="nucleotide sequence ID" value="NZ_PVZF01000001.1"/>
</dbReference>
<dbReference type="Gene3D" id="3.40.50.1820">
    <property type="entry name" value="alpha/beta hydrolase"/>
    <property type="match status" value="1"/>
</dbReference>
<dbReference type="Pfam" id="PF20434">
    <property type="entry name" value="BD-FAE"/>
    <property type="match status" value="1"/>
</dbReference>
<dbReference type="InterPro" id="IPR050300">
    <property type="entry name" value="GDXG_lipolytic_enzyme"/>
</dbReference>
<dbReference type="PANTHER" id="PTHR48081:SF13">
    <property type="entry name" value="ALPHA_BETA HYDROLASE"/>
    <property type="match status" value="1"/>
</dbReference>